<keyword evidence="2" id="KW-0472">Membrane</keyword>
<dbReference type="EMBL" id="JARKIE010000607">
    <property type="protein sequence ID" value="KAJ7625171.1"/>
    <property type="molecule type" value="Genomic_DNA"/>
</dbReference>
<organism evidence="3 4">
    <name type="scientific">Mycena rosella</name>
    <name type="common">Pink bonnet</name>
    <name type="synonym">Agaricus rosellus</name>
    <dbReference type="NCBI Taxonomy" id="1033263"/>
    <lineage>
        <taxon>Eukaryota</taxon>
        <taxon>Fungi</taxon>
        <taxon>Dikarya</taxon>
        <taxon>Basidiomycota</taxon>
        <taxon>Agaricomycotina</taxon>
        <taxon>Agaricomycetes</taxon>
        <taxon>Agaricomycetidae</taxon>
        <taxon>Agaricales</taxon>
        <taxon>Marasmiineae</taxon>
        <taxon>Mycenaceae</taxon>
        <taxon>Mycena</taxon>
    </lineage>
</organism>
<sequence>MSSHPSSPLLMSRSVDSDAHTKPLHPSDLQDGRGGFGIRIFLRKLLGWPGMVICFQVLLQIGAWSFFAVVEARRSVALPYSSAVWVKANPRTVTHISTLISTILASCSSYLFSFGVSRSIGLYLRRTMSLAALVSTVRISTRTLVLNPRRWKWSAISILLVIFTGVQTSGWSTLITPAVILIETPANGSELDLTTPVLREMMNSGALDDCIYNSTGILPATLTDFDVSPWFSNSNVIPSAIQGADLRARGLSMNYSMLQQGFSPDVICKFQDLTNDTSPPLRVLTDTVTCGPVDNYTLIFNFTGIYEWPTTVCTLSPKITKVYVEYSDPTSVAISSTTTFSDAASPDPDGPTGLTAAATMHNMVFLAQTAESNIMGDLIDSLLFDVADDKSNQSFLAAMVFRACLSGNGRLPFADGLPGDLTVPTSGTIFTQTMGWTRLSARSTWVLVPGTLVALTTIIVVVVAIAQHAGDPPTRRDLFNPSDAMHLVAAAAAGGLSDVFTGTSEEAIKDGERVTVVLRSIPGQGAALIRT</sequence>
<keyword evidence="4" id="KW-1185">Reference proteome</keyword>
<gene>
    <name evidence="3" type="ORF">B0H17DRAFT_1218861</name>
</gene>
<feature type="compositionally biased region" description="Low complexity" evidence="1">
    <location>
        <begin position="1"/>
        <end position="14"/>
    </location>
</feature>
<evidence type="ECO:0000313" key="4">
    <source>
        <dbReference type="Proteomes" id="UP001221757"/>
    </source>
</evidence>
<protein>
    <recommendedName>
        <fullName evidence="5">Transmembrane protein</fullName>
    </recommendedName>
</protein>
<evidence type="ECO:0000256" key="2">
    <source>
        <dbReference type="SAM" id="Phobius"/>
    </source>
</evidence>
<feature type="transmembrane region" description="Helical" evidence="2">
    <location>
        <begin position="48"/>
        <end position="72"/>
    </location>
</feature>
<keyword evidence="2" id="KW-1133">Transmembrane helix</keyword>
<keyword evidence="2" id="KW-0812">Transmembrane</keyword>
<reference evidence="3" key="1">
    <citation type="submission" date="2023-03" db="EMBL/GenBank/DDBJ databases">
        <title>Massive genome expansion in bonnet fungi (Mycena s.s.) driven by repeated elements and novel gene families across ecological guilds.</title>
        <authorList>
            <consortium name="Lawrence Berkeley National Laboratory"/>
            <person name="Harder C.B."/>
            <person name="Miyauchi S."/>
            <person name="Viragh M."/>
            <person name="Kuo A."/>
            <person name="Thoen E."/>
            <person name="Andreopoulos B."/>
            <person name="Lu D."/>
            <person name="Skrede I."/>
            <person name="Drula E."/>
            <person name="Henrissat B."/>
            <person name="Morin E."/>
            <person name="Kohler A."/>
            <person name="Barry K."/>
            <person name="LaButti K."/>
            <person name="Morin E."/>
            <person name="Salamov A."/>
            <person name="Lipzen A."/>
            <person name="Mereny Z."/>
            <person name="Hegedus B."/>
            <person name="Baldrian P."/>
            <person name="Stursova M."/>
            <person name="Weitz H."/>
            <person name="Taylor A."/>
            <person name="Grigoriev I.V."/>
            <person name="Nagy L.G."/>
            <person name="Martin F."/>
            <person name="Kauserud H."/>
        </authorList>
    </citation>
    <scope>NUCLEOTIDE SEQUENCE</scope>
    <source>
        <strain evidence="3">CBHHK067</strain>
    </source>
</reference>
<feature type="region of interest" description="Disordered" evidence="1">
    <location>
        <begin position="1"/>
        <end position="28"/>
    </location>
</feature>
<accession>A0AAD7BMF1</accession>
<name>A0AAD7BMF1_MYCRO</name>
<dbReference type="Proteomes" id="UP001221757">
    <property type="component" value="Unassembled WGS sequence"/>
</dbReference>
<comment type="caution">
    <text evidence="3">The sequence shown here is derived from an EMBL/GenBank/DDBJ whole genome shotgun (WGS) entry which is preliminary data.</text>
</comment>
<dbReference type="AlphaFoldDB" id="A0AAD7BMF1"/>
<proteinExistence type="predicted"/>
<evidence type="ECO:0000313" key="3">
    <source>
        <dbReference type="EMBL" id="KAJ7625171.1"/>
    </source>
</evidence>
<evidence type="ECO:0008006" key="5">
    <source>
        <dbReference type="Google" id="ProtNLM"/>
    </source>
</evidence>
<feature type="transmembrane region" description="Helical" evidence="2">
    <location>
        <begin position="445"/>
        <end position="466"/>
    </location>
</feature>
<feature type="transmembrane region" description="Helical" evidence="2">
    <location>
        <begin position="153"/>
        <end position="174"/>
    </location>
</feature>
<evidence type="ECO:0000256" key="1">
    <source>
        <dbReference type="SAM" id="MobiDB-lite"/>
    </source>
</evidence>